<accession>A0ABW3IDR5</accession>
<dbReference type="Proteomes" id="UP001597100">
    <property type="component" value="Unassembled WGS sequence"/>
</dbReference>
<dbReference type="Gene3D" id="3.90.550.10">
    <property type="entry name" value="Spore Coat Polysaccharide Biosynthesis Protein SpsA, Chain A"/>
    <property type="match status" value="1"/>
</dbReference>
<dbReference type="PANTHER" id="PTHR43685">
    <property type="entry name" value="GLYCOSYLTRANSFERASE"/>
    <property type="match status" value="1"/>
</dbReference>
<dbReference type="InterPro" id="IPR050834">
    <property type="entry name" value="Glycosyltransf_2"/>
</dbReference>
<dbReference type="GO" id="GO:0016757">
    <property type="term" value="F:glycosyltransferase activity"/>
    <property type="evidence" value="ECO:0007669"/>
    <property type="project" value="UniProtKB-KW"/>
</dbReference>
<dbReference type="RefSeq" id="WP_380736777.1">
    <property type="nucleotide sequence ID" value="NZ_JBHTJP010000032.1"/>
</dbReference>
<feature type="domain" description="Glycosyltransferase 2-like" evidence="1">
    <location>
        <begin position="15"/>
        <end position="155"/>
    </location>
</feature>
<dbReference type="EMBL" id="JBHTJP010000032">
    <property type="protein sequence ID" value="MFD0975738.1"/>
    <property type="molecule type" value="Genomic_DNA"/>
</dbReference>
<dbReference type="InterPro" id="IPR001173">
    <property type="entry name" value="Glyco_trans_2-like"/>
</dbReference>
<dbReference type="InterPro" id="IPR029044">
    <property type="entry name" value="Nucleotide-diphossugar_trans"/>
</dbReference>
<reference evidence="3" key="1">
    <citation type="journal article" date="2019" name="Int. J. Syst. Evol. Microbiol.">
        <title>The Global Catalogue of Microorganisms (GCM) 10K type strain sequencing project: providing services to taxonomists for standard genome sequencing and annotation.</title>
        <authorList>
            <consortium name="The Broad Institute Genomics Platform"/>
            <consortium name="The Broad Institute Genome Sequencing Center for Infectious Disease"/>
            <person name="Wu L."/>
            <person name="Ma J."/>
        </authorList>
    </citation>
    <scope>NUCLEOTIDE SEQUENCE [LARGE SCALE GENOMIC DNA]</scope>
    <source>
        <strain evidence="3">CCUG 60898</strain>
    </source>
</reference>
<dbReference type="EC" id="2.4.-.-" evidence="2"/>
<keyword evidence="3" id="KW-1185">Reference proteome</keyword>
<organism evidence="2 3">
    <name type="scientific">Salinimicrobium gaetbulicola</name>
    <dbReference type="NCBI Taxonomy" id="999702"/>
    <lineage>
        <taxon>Bacteria</taxon>
        <taxon>Pseudomonadati</taxon>
        <taxon>Bacteroidota</taxon>
        <taxon>Flavobacteriia</taxon>
        <taxon>Flavobacteriales</taxon>
        <taxon>Flavobacteriaceae</taxon>
        <taxon>Salinimicrobium</taxon>
    </lineage>
</organism>
<protein>
    <submittedName>
        <fullName evidence="2">Glycosyltransferase</fullName>
        <ecNumber evidence="2">2.4.-.-</ecNumber>
    </submittedName>
</protein>
<evidence type="ECO:0000313" key="3">
    <source>
        <dbReference type="Proteomes" id="UP001597100"/>
    </source>
</evidence>
<proteinExistence type="predicted"/>
<sequence>MNYKGANKTKYFGAFIMTYERSEILKCTIQNLKNQSFPPEYILIIDNSETENTENLIKKLEDPNLGYYRVGYNSGPAGAAKFGLEKLVSQGFEWIYWGDDDNPPKNNTFFEHLFSKMERHSNELEYPIGVIGGRGGNLNKITGRIRSLNNKQLKKASLVGVDYVPGGHTMIVNSQVVKNKILPDEKLFFGFEELDFCLRVQNNGFSIVIDTEEWIKDHVEAGNLSPEYRWRGSSFGNPETLWRSYYSTRNLFLLYRDNKFFMAFTFLFFKTVLKSIAGFRHGLSYGKQNFRVQWQAIIDFLLGDFGKSKNLEFILHKRG</sequence>
<evidence type="ECO:0000259" key="1">
    <source>
        <dbReference type="Pfam" id="PF00535"/>
    </source>
</evidence>
<keyword evidence="2" id="KW-0808">Transferase</keyword>
<dbReference type="Pfam" id="PF00535">
    <property type="entry name" value="Glycos_transf_2"/>
    <property type="match status" value="1"/>
</dbReference>
<dbReference type="PANTHER" id="PTHR43685:SF2">
    <property type="entry name" value="GLYCOSYLTRANSFERASE 2-LIKE DOMAIN-CONTAINING PROTEIN"/>
    <property type="match status" value="1"/>
</dbReference>
<dbReference type="SUPFAM" id="SSF53448">
    <property type="entry name" value="Nucleotide-diphospho-sugar transferases"/>
    <property type="match status" value="1"/>
</dbReference>
<name>A0ABW3IDR5_9FLAO</name>
<gene>
    <name evidence="2" type="ORF">ACFQ1G_02945</name>
</gene>
<comment type="caution">
    <text evidence="2">The sequence shown here is derived from an EMBL/GenBank/DDBJ whole genome shotgun (WGS) entry which is preliminary data.</text>
</comment>
<evidence type="ECO:0000313" key="2">
    <source>
        <dbReference type="EMBL" id="MFD0975738.1"/>
    </source>
</evidence>
<keyword evidence="2" id="KW-0328">Glycosyltransferase</keyword>